<dbReference type="Proteomes" id="UP000075502">
    <property type="component" value="Unassembled WGS sequence"/>
</dbReference>
<dbReference type="AlphaFoldDB" id="A0A150U337"/>
<dbReference type="InterPro" id="IPR011335">
    <property type="entry name" value="Restrct_endonuc-II-like"/>
</dbReference>
<gene>
    <name evidence="2" type="ORF">BE21_57435</name>
</gene>
<dbReference type="Gene3D" id="3.90.1570.10">
    <property type="entry name" value="tt1808, chain A"/>
    <property type="match status" value="1"/>
</dbReference>
<accession>A0A150U337</accession>
<organism evidence="2 3">
    <name type="scientific">Sorangium cellulosum</name>
    <name type="common">Polyangium cellulosum</name>
    <dbReference type="NCBI Taxonomy" id="56"/>
    <lineage>
        <taxon>Bacteria</taxon>
        <taxon>Pseudomonadati</taxon>
        <taxon>Myxococcota</taxon>
        <taxon>Polyangia</taxon>
        <taxon>Polyangiales</taxon>
        <taxon>Polyangiaceae</taxon>
        <taxon>Sorangium</taxon>
    </lineage>
</organism>
<dbReference type="InterPro" id="IPR012296">
    <property type="entry name" value="Nuclease_put_TT1808"/>
</dbReference>
<comment type="caution">
    <text evidence="2">The sequence shown here is derived from an EMBL/GenBank/DDBJ whole genome shotgun (WGS) entry which is preliminary data.</text>
</comment>
<name>A0A150U337_SORCE</name>
<evidence type="ECO:0000313" key="3">
    <source>
        <dbReference type="Proteomes" id="UP000075502"/>
    </source>
</evidence>
<dbReference type="PANTHER" id="PTHR34107:SF4">
    <property type="entry name" value="SLL1222 PROTEIN"/>
    <property type="match status" value="1"/>
</dbReference>
<dbReference type="PANTHER" id="PTHR34107">
    <property type="entry name" value="SLL0198 PROTEIN-RELATED"/>
    <property type="match status" value="1"/>
</dbReference>
<evidence type="ECO:0000313" key="2">
    <source>
        <dbReference type="EMBL" id="KYG11395.1"/>
    </source>
</evidence>
<sequence length="199" mass="22288">MSSAAPGRRRATVEDLLAVPEAERFHEIVDGELVQKAMPSPRHGAAQAELTTEIAGAYGPRARGRGPGGWVFATEVEIVFEEPHVYRPDVSGWRRERLPRLPDQSPIALRPDWVCEILSPSNKQNDLFKKLRTYQRCQVPHYWILDPEAEVLAVYRWTAEGYLLVVTAEGEESIRAEPFDAVEFSVHSLLAGDEGERGA</sequence>
<dbReference type="Pfam" id="PF05685">
    <property type="entry name" value="Uma2"/>
    <property type="match status" value="1"/>
</dbReference>
<proteinExistence type="predicted"/>
<feature type="domain" description="Putative restriction endonuclease" evidence="1">
    <location>
        <begin position="13"/>
        <end position="180"/>
    </location>
</feature>
<reference evidence="2 3" key="1">
    <citation type="submission" date="2014-02" db="EMBL/GenBank/DDBJ databases">
        <title>The small core and large imbalanced accessory genome model reveals a collaborative survival strategy of Sorangium cellulosum strains in nature.</title>
        <authorList>
            <person name="Han K."/>
            <person name="Peng R."/>
            <person name="Blom J."/>
            <person name="Li Y.-Z."/>
        </authorList>
    </citation>
    <scope>NUCLEOTIDE SEQUENCE [LARGE SCALE GENOMIC DNA]</scope>
    <source>
        <strain evidence="2 3">So0007-03</strain>
    </source>
</reference>
<dbReference type="CDD" id="cd06260">
    <property type="entry name" value="DUF820-like"/>
    <property type="match status" value="1"/>
</dbReference>
<dbReference type="SUPFAM" id="SSF52980">
    <property type="entry name" value="Restriction endonuclease-like"/>
    <property type="match status" value="1"/>
</dbReference>
<dbReference type="EMBL" id="JEME01000030">
    <property type="protein sequence ID" value="KYG11395.1"/>
    <property type="molecule type" value="Genomic_DNA"/>
</dbReference>
<evidence type="ECO:0000259" key="1">
    <source>
        <dbReference type="Pfam" id="PF05685"/>
    </source>
</evidence>
<protein>
    <recommendedName>
        <fullName evidence="1">Putative restriction endonuclease domain-containing protein</fullName>
    </recommendedName>
</protein>
<dbReference type="InterPro" id="IPR008538">
    <property type="entry name" value="Uma2"/>
</dbReference>